<dbReference type="PROSITE" id="PS00584">
    <property type="entry name" value="PFKB_KINASES_2"/>
    <property type="match status" value="1"/>
</dbReference>
<dbReference type="PANTHER" id="PTHR10584">
    <property type="entry name" value="SUGAR KINASE"/>
    <property type="match status" value="1"/>
</dbReference>
<evidence type="ECO:0000256" key="3">
    <source>
        <dbReference type="ARBA" id="ARBA00022777"/>
    </source>
</evidence>
<comment type="similarity">
    <text evidence="1">Belongs to the carbohydrate kinase PfkB family.</text>
</comment>
<dbReference type="AlphaFoldDB" id="A0AAP2W7G5"/>
<keyword evidence="6" id="KW-1185">Reference proteome</keyword>
<evidence type="ECO:0000313" key="6">
    <source>
        <dbReference type="Proteomes" id="UP001320159"/>
    </source>
</evidence>
<dbReference type="InterPro" id="IPR011611">
    <property type="entry name" value="PfkB_dom"/>
</dbReference>
<name>A0AAP2W7G5_9EURY</name>
<dbReference type="GO" id="GO:0016301">
    <property type="term" value="F:kinase activity"/>
    <property type="evidence" value="ECO:0007669"/>
    <property type="project" value="UniProtKB-KW"/>
</dbReference>
<dbReference type="Gene3D" id="3.40.1190.20">
    <property type="match status" value="1"/>
</dbReference>
<dbReference type="SUPFAM" id="SSF53613">
    <property type="entry name" value="Ribokinase-like"/>
    <property type="match status" value="1"/>
</dbReference>
<keyword evidence="3 5" id="KW-0418">Kinase</keyword>
<dbReference type="PANTHER" id="PTHR10584:SF166">
    <property type="entry name" value="RIBOKINASE"/>
    <property type="match status" value="1"/>
</dbReference>
<dbReference type="InterPro" id="IPR029056">
    <property type="entry name" value="Ribokinase-like"/>
</dbReference>
<accession>A0AAP2W7G5</accession>
<reference evidence="5 6" key="1">
    <citation type="submission" date="2017-11" db="EMBL/GenBank/DDBJ databases">
        <title>Isolation and Characterization of Family Methanocellaceae Species from Potential Methane Hydrate Area Offshore Southwestern Taiwan.</title>
        <authorList>
            <person name="Zhang W.-L."/>
            <person name="Chen W.-C."/>
            <person name="Lai M.-C."/>
            <person name="Chen S.-C."/>
        </authorList>
    </citation>
    <scope>NUCLEOTIDE SEQUENCE [LARGE SCALE GENOMIC DNA]</scope>
    <source>
        <strain evidence="5 6">CWC-04</strain>
    </source>
</reference>
<keyword evidence="2" id="KW-0808">Transferase</keyword>
<feature type="domain" description="Carbohydrate kinase PfkB" evidence="4">
    <location>
        <begin position="19"/>
        <end position="274"/>
    </location>
</feature>
<dbReference type="EMBL" id="PGCK01000007">
    <property type="protein sequence ID" value="MCD1295169.1"/>
    <property type="molecule type" value="Genomic_DNA"/>
</dbReference>
<comment type="caution">
    <text evidence="5">The sequence shown here is derived from an EMBL/GenBank/DDBJ whole genome shotgun (WGS) entry which is preliminary data.</text>
</comment>
<sequence>MVDLIVVGTVALDTVRTPFGEVVETLGGSAVYSSIAASNFSKVGIVGVVGKDFPDHHIDFLRQRGVDTEGLEVKENGETFRWKGYYEYDMNQAHTLDTKLNVLAEFNPTIPDAYRDSEYVFLANTDPEIQMNVFRQMRKPKLVMMDTMNFWIESKRDSLEKMIEKVDVVLTNEGEARQFFETPNLIKAGRSFLDMGPKAAIIKKGEHGALLFTRDSCFSAPGFPLEAVVDPTGAGDSFAGGFIGWLAKTGDMSQRNMRKAVVFGSAIASYNAEDFSLNKLRNITKDDIFNRYMMFQDIVSF</sequence>
<dbReference type="GO" id="GO:0005829">
    <property type="term" value="C:cytosol"/>
    <property type="evidence" value="ECO:0007669"/>
    <property type="project" value="TreeGrafter"/>
</dbReference>
<dbReference type="RefSeq" id="WP_230742018.1">
    <property type="nucleotide sequence ID" value="NZ_PGCK01000007.1"/>
</dbReference>
<dbReference type="Pfam" id="PF00294">
    <property type="entry name" value="PfkB"/>
    <property type="match status" value="1"/>
</dbReference>
<dbReference type="InterPro" id="IPR002173">
    <property type="entry name" value="Carboh/pur_kinase_PfkB_CS"/>
</dbReference>
<dbReference type="Proteomes" id="UP001320159">
    <property type="component" value="Unassembled WGS sequence"/>
</dbReference>
<proteinExistence type="inferred from homology"/>
<evidence type="ECO:0000313" key="5">
    <source>
        <dbReference type="EMBL" id="MCD1295169.1"/>
    </source>
</evidence>
<protein>
    <submittedName>
        <fullName evidence="5">Sugar kinase</fullName>
    </submittedName>
</protein>
<evidence type="ECO:0000256" key="1">
    <source>
        <dbReference type="ARBA" id="ARBA00010688"/>
    </source>
</evidence>
<gene>
    <name evidence="5" type="ORF">CUJ83_09180</name>
</gene>
<evidence type="ECO:0000256" key="2">
    <source>
        <dbReference type="ARBA" id="ARBA00022679"/>
    </source>
</evidence>
<evidence type="ECO:0000259" key="4">
    <source>
        <dbReference type="Pfam" id="PF00294"/>
    </source>
</evidence>
<organism evidence="5 6">
    <name type="scientific">Methanooceanicella nereidis</name>
    <dbReference type="NCBI Taxonomy" id="2052831"/>
    <lineage>
        <taxon>Archaea</taxon>
        <taxon>Methanobacteriati</taxon>
        <taxon>Methanobacteriota</taxon>
        <taxon>Stenosarchaea group</taxon>
        <taxon>Methanomicrobia</taxon>
        <taxon>Methanocellales</taxon>
        <taxon>Methanocellaceae</taxon>
        <taxon>Methanooceanicella</taxon>
    </lineage>
</organism>